<evidence type="ECO:0000256" key="1">
    <source>
        <dbReference type="SAM" id="Phobius"/>
    </source>
</evidence>
<evidence type="ECO:0000313" key="3">
    <source>
        <dbReference type="EMBL" id="MCC9274484.1"/>
    </source>
</evidence>
<dbReference type="InterPro" id="IPR000160">
    <property type="entry name" value="GGDEF_dom"/>
</dbReference>
<feature type="transmembrane region" description="Helical" evidence="1">
    <location>
        <begin position="40"/>
        <end position="62"/>
    </location>
</feature>
<dbReference type="InterPro" id="IPR043128">
    <property type="entry name" value="Rev_trsase/Diguanyl_cyclase"/>
</dbReference>
<dbReference type="AlphaFoldDB" id="A0A9E4DSG8"/>
<reference evidence="3" key="1">
    <citation type="journal article" date="2021" name="PeerJ">
        <title>Extensive microbial diversity within the chicken gut microbiome revealed by metagenomics and culture.</title>
        <authorList>
            <person name="Gilroy R."/>
            <person name="Ravi A."/>
            <person name="Getino M."/>
            <person name="Pursley I."/>
            <person name="Horton D.L."/>
            <person name="Alikhan N.F."/>
            <person name="Baker D."/>
            <person name="Gharbi K."/>
            <person name="Hall N."/>
            <person name="Watson M."/>
            <person name="Adriaenssens E.M."/>
            <person name="Foster-Nyarko E."/>
            <person name="Jarju S."/>
            <person name="Secka A."/>
            <person name="Antonio M."/>
            <person name="Oren A."/>
            <person name="Chaudhuri R.R."/>
            <person name="La Ragione R."/>
            <person name="Hildebrand F."/>
            <person name="Pallen M.J."/>
        </authorList>
    </citation>
    <scope>NUCLEOTIDE SEQUENCE</scope>
    <source>
        <strain evidence="3">150</strain>
    </source>
</reference>
<feature type="transmembrane region" description="Helical" evidence="1">
    <location>
        <begin position="83"/>
        <end position="101"/>
    </location>
</feature>
<organism evidence="3 4">
    <name type="scientific">Enterococcus aquimarinus</name>
    <dbReference type="NCBI Taxonomy" id="328396"/>
    <lineage>
        <taxon>Bacteria</taxon>
        <taxon>Bacillati</taxon>
        <taxon>Bacillota</taxon>
        <taxon>Bacilli</taxon>
        <taxon>Lactobacillales</taxon>
        <taxon>Enterococcaceae</taxon>
        <taxon>Enterococcus</taxon>
    </lineage>
</organism>
<proteinExistence type="predicted"/>
<feature type="transmembrane region" description="Helical" evidence="1">
    <location>
        <begin position="139"/>
        <end position="155"/>
    </location>
</feature>
<dbReference type="GO" id="GO:0043709">
    <property type="term" value="P:cell adhesion involved in single-species biofilm formation"/>
    <property type="evidence" value="ECO:0007669"/>
    <property type="project" value="TreeGrafter"/>
</dbReference>
<feature type="domain" description="GGDEF" evidence="2">
    <location>
        <begin position="231"/>
        <end position="370"/>
    </location>
</feature>
<dbReference type="PANTHER" id="PTHR45138:SF9">
    <property type="entry name" value="DIGUANYLATE CYCLASE DGCM-RELATED"/>
    <property type="match status" value="1"/>
</dbReference>
<dbReference type="SUPFAM" id="SSF55073">
    <property type="entry name" value="Nucleotide cyclase"/>
    <property type="match status" value="1"/>
</dbReference>
<dbReference type="SMART" id="SM00267">
    <property type="entry name" value="GGDEF"/>
    <property type="match status" value="1"/>
</dbReference>
<feature type="transmembrane region" description="Helical" evidence="1">
    <location>
        <begin position="167"/>
        <end position="188"/>
    </location>
</feature>
<evidence type="ECO:0000259" key="2">
    <source>
        <dbReference type="PROSITE" id="PS50887"/>
    </source>
</evidence>
<evidence type="ECO:0000313" key="4">
    <source>
        <dbReference type="Proteomes" id="UP000813384"/>
    </source>
</evidence>
<dbReference type="EMBL" id="JAJJVO010000140">
    <property type="protein sequence ID" value="MCC9274484.1"/>
    <property type="molecule type" value="Genomic_DNA"/>
</dbReference>
<dbReference type="Proteomes" id="UP000813384">
    <property type="component" value="Unassembled WGS sequence"/>
</dbReference>
<sequence length="380" mass="44224">MNATIVLVLILPILVVSLVITVDTVFRTLKQWFPNFESQFFVITFLYFVYLYILLALSTYLLGEIIYEYTLALFIAHYFFKKIGKILLAITPIFILFSVETSSTLMDTSSQNILLLGLLQFLLYWIFNLPILKKKKWSFPLLFILATFLSIIFRWNDIQILQGKTSADIRLLAVLGSLFIVLVFNVYYNMREKEVRHHREAILQSKKDLLTGSYNFTALNEVIELLKIESPNVVVGMIDLDLFKSINDKHGHLVGNVVLKEFIDLLRKYLLSKIDATQFEIYRFGGEEFCLFFYDLSEKEVFTLLDDFSIRLKEQGIIVDEDVRIDLTFSAGIASNDDYEKDLLTTIERADTACYYSKEFGRNQITLYEKLDNKTRKTNT</sequence>
<keyword evidence="1" id="KW-0472">Membrane</keyword>
<dbReference type="GO" id="GO:1902201">
    <property type="term" value="P:negative regulation of bacterial-type flagellum-dependent cell motility"/>
    <property type="evidence" value="ECO:0007669"/>
    <property type="project" value="TreeGrafter"/>
</dbReference>
<dbReference type="CDD" id="cd01949">
    <property type="entry name" value="GGDEF"/>
    <property type="match status" value="1"/>
</dbReference>
<feature type="transmembrane region" description="Helical" evidence="1">
    <location>
        <begin position="113"/>
        <end position="132"/>
    </location>
</feature>
<dbReference type="NCBIfam" id="TIGR00254">
    <property type="entry name" value="GGDEF"/>
    <property type="match status" value="1"/>
</dbReference>
<reference evidence="3" key="2">
    <citation type="submission" date="2021-11" db="EMBL/GenBank/DDBJ databases">
        <authorList>
            <person name="Gilroy R."/>
        </authorList>
    </citation>
    <scope>NUCLEOTIDE SEQUENCE</scope>
    <source>
        <strain evidence="3">150</strain>
    </source>
</reference>
<accession>A0A9E4DSG8</accession>
<dbReference type="PROSITE" id="PS50887">
    <property type="entry name" value="GGDEF"/>
    <property type="match status" value="1"/>
</dbReference>
<dbReference type="GO" id="GO:0005886">
    <property type="term" value="C:plasma membrane"/>
    <property type="evidence" value="ECO:0007669"/>
    <property type="project" value="TreeGrafter"/>
</dbReference>
<keyword evidence="1" id="KW-1133">Transmembrane helix</keyword>
<dbReference type="Gene3D" id="3.30.70.270">
    <property type="match status" value="1"/>
</dbReference>
<name>A0A9E4DSG8_9ENTE</name>
<dbReference type="GO" id="GO:0052621">
    <property type="term" value="F:diguanylate cyclase activity"/>
    <property type="evidence" value="ECO:0007669"/>
    <property type="project" value="TreeGrafter"/>
</dbReference>
<protein>
    <submittedName>
        <fullName evidence="3">GGDEF domain-containing protein</fullName>
    </submittedName>
</protein>
<dbReference type="InterPro" id="IPR029787">
    <property type="entry name" value="Nucleotide_cyclase"/>
</dbReference>
<dbReference type="InterPro" id="IPR050469">
    <property type="entry name" value="Diguanylate_Cyclase"/>
</dbReference>
<dbReference type="PANTHER" id="PTHR45138">
    <property type="entry name" value="REGULATORY COMPONENTS OF SENSORY TRANSDUCTION SYSTEM"/>
    <property type="match status" value="1"/>
</dbReference>
<comment type="caution">
    <text evidence="3">The sequence shown here is derived from an EMBL/GenBank/DDBJ whole genome shotgun (WGS) entry which is preliminary data.</text>
</comment>
<keyword evidence="1" id="KW-0812">Transmembrane</keyword>
<gene>
    <name evidence="3" type="ORF">K8V42_09365</name>
</gene>
<dbReference type="Pfam" id="PF00990">
    <property type="entry name" value="GGDEF"/>
    <property type="match status" value="1"/>
</dbReference>